<proteinExistence type="predicted"/>
<evidence type="ECO:0000313" key="1">
    <source>
        <dbReference type="EMBL" id="RJF70878.1"/>
    </source>
</evidence>
<reference evidence="1 2" key="1">
    <citation type="submission" date="2018-09" db="EMBL/GenBank/DDBJ databases">
        <title>Draft genome sequence of Rhodopseudomonas palustris 2.1.18.</title>
        <authorList>
            <person name="Robertson S.L."/>
            <person name="Meyer T.E."/>
            <person name="Kyndt J.A."/>
        </authorList>
    </citation>
    <scope>NUCLEOTIDE SEQUENCE [LARGE SCALE GENOMIC DNA]</scope>
    <source>
        <strain evidence="1 2">2.1.18</strain>
    </source>
</reference>
<name>A0A418V442_RHOPL</name>
<sequence length="137" mass="15512">MGTKSREAIFGGRLHGARIRARAAREEVVLAVRKADRAEAEQWSLQLQTYGGPAQPSPTIGQCLNGGLGWLEVECLRCRTQASLPLDAIRRTRDTPIWKLEASLRCRNCATRRYRPPVKLVKLTAEREIERYALDRL</sequence>
<gene>
    <name evidence="1" type="ORF">D4Q52_14715</name>
</gene>
<organism evidence="1 2">
    <name type="scientific">Rhodopseudomonas palustris</name>
    <dbReference type="NCBI Taxonomy" id="1076"/>
    <lineage>
        <taxon>Bacteria</taxon>
        <taxon>Pseudomonadati</taxon>
        <taxon>Pseudomonadota</taxon>
        <taxon>Alphaproteobacteria</taxon>
        <taxon>Hyphomicrobiales</taxon>
        <taxon>Nitrobacteraceae</taxon>
        <taxon>Rhodopseudomonas</taxon>
    </lineage>
</organism>
<dbReference type="Proteomes" id="UP000285523">
    <property type="component" value="Unassembled WGS sequence"/>
</dbReference>
<protein>
    <submittedName>
        <fullName evidence="1">Uncharacterized protein</fullName>
    </submittedName>
</protein>
<comment type="caution">
    <text evidence="1">The sequence shown here is derived from an EMBL/GenBank/DDBJ whole genome shotgun (WGS) entry which is preliminary data.</text>
</comment>
<dbReference type="EMBL" id="QYYD01000014">
    <property type="protein sequence ID" value="RJF70878.1"/>
    <property type="molecule type" value="Genomic_DNA"/>
</dbReference>
<accession>A0A418V442</accession>
<dbReference type="OrthoDB" id="8140446at2"/>
<evidence type="ECO:0000313" key="2">
    <source>
        <dbReference type="Proteomes" id="UP000285523"/>
    </source>
</evidence>
<dbReference type="AlphaFoldDB" id="A0A418V442"/>
<dbReference type="RefSeq" id="WP_119857323.1">
    <property type="nucleotide sequence ID" value="NZ_QYYD01000014.1"/>
</dbReference>